<protein>
    <recommendedName>
        <fullName evidence="5">Antistasin-like domain-containing protein</fullName>
    </recommendedName>
</protein>
<evidence type="ECO:0000256" key="3">
    <source>
        <dbReference type="SAM" id="MobiDB-lite"/>
    </source>
</evidence>
<evidence type="ECO:0000256" key="1">
    <source>
        <dbReference type="ARBA" id="ARBA00022690"/>
    </source>
</evidence>
<dbReference type="PROSITE" id="PS51252">
    <property type="entry name" value="ANTISTASIN"/>
    <property type="match status" value="2"/>
</dbReference>
<keyword evidence="7" id="KW-1185">Reference proteome</keyword>
<dbReference type="SUPFAM" id="SSF57262">
    <property type="entry name" value="Leech antihemostatic proteins"/>
    <property type="match status" value="2"/>
</dbReference>
<evidence type="ECO:0000259" key="5">
    <source>
        <dbReference type="PROSITE" id="PS51252"/>
    </source>
</evidence>
<reference evidence="6 7" key="1">
    <citation type="journal article" date="2017" name="Nat. Ecol. Evol.">
        <title>Scallop genome provides insights into evolution of bilaterian karyotype and development.</title>
        <authorList>
            <person name="Wang S."/>
            <person name="Zhang J."/>
            <person name="Jiao W."/>
            <person name="Li J."/>
            <person name="Xun X."/>
            <person name="Sun Y."/>
            <person name="Guo X."/>
            <person name="Huan P."/>
            <person name="Dong B."/>
            <person name="Zhang L."/>
            <person name="Hu X."/>
            <person name="Sun X."/>
            <person name="Wang J."/>
            <person name="Zhao C."/>
            <person name="Wang Y."/>
            <person name="Wang D."/>
            <person name="Huang X."/>
            <person name="Wang R."/>
            <person name="Lv J."/>
            <person name="Li Y."/>
            <person name="Zhang Z."/>
            <person name="Liu B."/>
            <person name="Lu W."/>
            <person name="Hui Y."/>
            <person name="Liang J."/>
            <person name="Zhou Z."/>
            <person name="Hou R."/>
            <person name="Li X."/>
            <person name="Liu Y."/>
            <person name="Li H."/>
            <person name="Ning X."/>
            <person name="Lin Y."/>
            <person name="Zhao L."/>
            <person name="Xing Q."/>
            <person name="Dou J."/>
            <person name="Li Y."/>
            <person name="Mao J."/>
            <person name="Guo H."/>
            <person name="Dou H."/>
            <person name="Li T."/>
            <person name="Mu C."/>
            <person name="Jiang W."/>
            <person name="Fu Q."/>
            <person name="Fu X."/>
            <person name="Miao Y."/>
            <person name="Liu J."/>
            <person name="Yu Q."/>
            <person name="Li R."/>
            <person name="Liao H."/>
            <person name="Li X."/>
            <person name="Kong Y."/>
            <person name="Jiang Z."/>
            <person name="Chourrout D."/>
            <person name="Li R."/>
            <person name="Bao Z."/>
        </authorList>
    </citation>
    <scope>NUCLEOTIDE SEQUENCE [LARGE SCALE GENOMIC DNA]</scope>
    <source>
        <strain evidence="6 7">PY_sf001</strain>
    </source>
</reference>
<feature type="region of interest" description="Disordered" evidence="3">
    <location>
        <begin position="76"/>
        <end position="95"/>
    </location>
</feature>
<sequence>MQLFELLVLFFLGPLFSNAQFNNFMSQMLNGGTGSASATTGSDGCSGASVSCLPAPWCRRTTDDRGCNKCDCGRLGNTQEKSNGTSPVTDHRQQAAPQSFSSFISMLKGAHGPGNSANSGAGFQSMSGMHPGFGGSQMGPMNPMASMFGTNSMFGGGVLAGSMSGAGGVPNIPHGPVDTSGTGSECGTAPYTCMAPPPWCQRLVNSKGCVKCYCGQELTKFLQTLNAITDNPELTSHSSESTVDTSTGTTLSAILRSTQSITMTTARPPLGKPCLATFMCTLSCDTGYQTDDNACPVCACMDDHVILSHDQTTVADLPPVVQSSTPVQKNGIIMCPGIFDCDTVCMTGYQTDANGCPICQCEND</sequence>
<keyword evidence="2" id="KW-0722">Serine protease inhibitor</keyword>
<dbReference type="Proteomes" id="UP000242188">
    <property type="component" value="Unassembled WGS sequence"/>
</dbReference>
<evidence type="ECO:0000256" key="2">
    <source>
        <dbReference type="ARBA" id="ARBA00022900"/>
    </source>
</evidence>
<keyword evidence="4" id="KW-0732">Signal</keyword>
<gene>
    <name evidence="6" type="ORF">KP79_PYT22678</name>
</gene>
<feature type="chain" id="PRO_5012351987" description="Antistasin-like domain-containing protein" evidence="4">
    <location>
        <begin position="20"/>
        <end position="364"/>
    </location>
</feature>
<dbReference type="Pfam" id="PF02822">
    <property type="entry name" value="Antistasin"/>
    <property type="match status" value="2"/>
</dbReference>
<dbReference type="Gene3D" id="2.10.22.10">
    <property type="entry name" value="Antistasin, domain 1"/>
    <property type="match status" value="2"/>
</dbReference>
<dbReference type="InterPro" id="IPR004094">
    <property type="entry name" value="Antistasin-like"/>
</dbReference>
<comment type="caution">
    <text evidence="6">The sequence shown here is derived from an EMBL/GenBank/DDBJ whole genome shotgun (WGS) entry which is preliminary data.</text>
</comment>
<feature type="compositionally biased region" description="Polar residues" evidence="3">
    <location>
        <begin position="76"/>
        <end position="88"/>
    </location>
</feature>
<evidence type="ECO:0000256" key="4">
    <source>
        <dbReference type="SAM" id="SignalP"/>
    </source>
</evidence>
<evidence type="ECO:0000313" key="7">
    <source>
        <dbReference type="Proteomes" id="UP000242188"/>
    </source>
</evidence>
<dbReference type="AlphaFoldDB" id="A0A210QFZ7"/>
<accession>A0A210QFZ7</accession>
<evidence type="ECO:0000313" key="6">
    <source>
        <dbReference type="EMBL" id="OWF47670.1"/>
    </source>
</evidence>
<dbReference type="EMBL" id="NEDP02003828">
    <property type="protein sequence ID" value="OWF47670.1"/>
    <property type="molecule type" value="Genomic_DNA"/>
</dbReference>
<keyword evidence="1" id="KW-0646">Protease inhibitor</keyword>
<dbReference type="OrthoDB" id="6090260at2759"/>
<feature type="domain" description="Antistasin-like" evidence="5">
    <location>
        <begin position="335"/>
        <end position="361"/>
    </location>
</feature>
<dbReference type="InterPro" id="IPR011061">
    <property type="entry name" value="Hirudin/antistatin"/>
</dbReference>
<proteinExistence type="predicted"/>
<organism evidence="6 7">
    <name type="scientific">Mizuhopecten yessoensis</name>
    <name type="common">Japanese scallop</name>
    <name type="synonym">Patinopecten yessoensis</name>
    <dbReference type="NCBI Taxonomy" id="6573"/>
    <lineage>
        <taxon>Eukaryota</taxon>
        <taxon>Metazoa</taxon>
        <taxon>Spiralia</taxon>
        <taxon>Lophotrochozoa</taxon>
        <taxon>Mollusca</taxon>
        <taxon>Bivalvia</taxon>
        <taxon>Autobranchia</taxon>
        <taxon>Pteriomorphia</taxon>
        <taxon>Pectinida</taxon>
        <taxon>Pectinoidea</taxon>
        <taxon>Pectinidae</taxon>
        <taxon>Mizuhopecten</taxon>
    </lineage>
</organism>
<dbReference type="GO" id="GO:0004867">
    <property type="term" value="F:serine-type endopeptidase inhibitor activity"/>
    <property type="evidence" value="ECO:0007669"/>
    <property type="project" value="UniProtKB-KW"/>
</dbReference>
<feature type="domain" description="Antistasin-like" evidence="5">
    <location>
        <begin position="274"/>
        <end position="300"/>
    </location>
</feature>
<name>A0A210QFZ7_MIZYE</name>
<feature type="signal peptide" evidence="4">
    <location>
        <begin position="1"/>
        <end position="19"/>
    </location>
</feature>